<dbReference type="EMBL" id="CACVKT020000721">
    <property type="protein sequence ID" value="CAC5361996.1"/>
    <property type="molecule type" value="Genomic_DNA"/>
</dbReference>
<sequence>MFLIFFAGPKDTEQVSHTPTRTEDLEELRKGIIFDGIPYTFQLRFFSGDGPARQFEAGQQRGGNFSCLCGVHSKEHMNLECCFKRTPSDLEDRRAVFLKGESLVKIKQGNINPFQNLTKDELIEELECRGFDTFRLKTKARLQVKCQICCALLLHYPEKSLTESNISCYEVLPCELLHDISNVVQKT</sequence>
<keyword evidence="2" id="KW-1185">Reference proteome</keyword>
<protein>
    <submittedName>
        <fullName evidence="1">Uncharacterized protein</fullName>
    </submittedName>
</protein>
<proteinExistence type="predicted"/>
<dbReference type="AlphaFoldDB" id="A0A6J8A5Y1"/>
<name>A0A6J8A5Y1_MYTCO</name>
<evidence type="ECO:0000313" key="1">
    <source>
        <dbReference type="EMBL" id="CAC5361996.1"/>
    </source>
</evidence>
<organism evidence="1 2">
    <name type="scientific">Mytilus coruscus</name>
    <name type="common">Sea mussel</name>
    <dbReference type="NCBI Taxonomy" id="42192"/>
    <lineage>
        <taxon>Eukaryota</taxon>
        <taxon>Metazoa</taxon>
        <taxon>Spiralia</taxon>
        <taxon>Lophotrochozoa</taxon>
        <taxon>Mollusca</taxon>
        <taxon>Bivalvia</taxon>
        <taxon>Autobranchia</taxon>
        <taxon>Pteriomorphia</taxon>
        <taxon>Mytilida</taxon>
        <taxon>Mytiloidea</taxon>
        <taxon>Mytilidae</taxon>
        <taxon>Mytilinae</taxon>
        <taxon>Mytilus</taxon>
    </lineage>
</organism>
<dbReference type="Proteomes" id="UP000507470">
    <property type="component" value="Unassembled WGS sequence"/>
</dbReference>
<evidence type="ECO:0000313" key="2">
    <source>
        <dbReference type="Proteomes" id="UP000507470"/>
    </source>
</evidence>
<reference evidence="1 2" key="1">
    <citation type="submission" date="2020-06" db="EMBL/GenBank/DDBJ databases">
        <authorList>
            <person name="Li R."/>
            <person name="Bekaert M."/>
        </authorList>
    </citation>
    <scope>NUCLEOTIDE SEQUENCE [LARGE SCALE GENOMIC DNA]</scope>
    <source>
        <strain evidence="2">wild</strain>
    </source>
</reference>
<gene>
    <name evidence="1" type="ORF">MCOR_3912</name>
</gene>
<accession>A0A6J8A5Y1</accession>